<evidence type="ECO:0000256" key="3">
    <source>
        <dbReference type="ARBA" id="ARBA00022519"/>
    </source>
</evidence>
<dbReference type="EMBL" id="BARS01020315">
    <property type="protein sequence ID" value="GAG05838.1"/>
    <property type="molecule type" value="Genomic_DNA"/>
</dbReference>
<evidence type="ECO:0000256" key="6">
    <source>
        <dbReference type="ARBA" id="ARBA00023136"/>
    </source>
</evidence>
<dbReference type="InterPro" id="IPR004681">
    <property type="entry name" value="TRAP_DctM"/>
</dbReference>
<feature type="transmembrane region" description="Helical" evidence="7">
    <location>
        <begin position="243"/>
        <end position="268"/>
    </location>
</feature>
<evidence type="ECO:0000259" key="8">
    <source>
        <dbReference type="Pfam" id="PF06808"/>
    </source>
</evidence>
<keyword evidence="4 7" id="KW-0812">Transmembrane</keyword>
<evidence type="ECO:0000256" key="1">
    <source>
        <dbReference type="ARBA" id="ARBA00004429"/>
    </source>
</evidence>
<feature type="transmembrane region" description="Helical" evidence="7">
    <location>
        <begin position="6"/>
        <end position="26"/>
    </location>
</feature>
<dbReference type="Pfam" id="PF06808">
    <property type="entry name" value="DctM"/>
    <property type="match status" value="1"/>
</dbReference>
<reference evidence="9" key="1">
    <citation type="journal article" date="2014" name="Front. Microbiol.">
        <title>High frequency of phylogenetically diverse reductive dehalogenase-homologous genes in deep subseafloor sedimentary metagenomes.</title>
        <authorList>
            <person name="Kawai M."/>
            <person name="Futagami T."/>
            <person name="Toyoda A."/>
            <person name="Takaki Y."/>
            <person name="Nishi S."/>
            <person name="Hori S."/>
            <person name="Arai W."/>
            <person name="Tsubouchi T."/>
            <person name="Morono Y."/>
            <person name="Uchiyama I."/>
            <person name="Ito T."/>
            <person name="Fujiyama A."/>
            <person name="Inagaki F."/>
            <person name="Takami H."/>
        </authorList>
    </citation>
    <scope>NUCLEOTIDE SEQUENCE</scope>
    <source>
        <strain evidence="9">Expedition CK06-06</strain>
    </source>
</reference>
<accession>X0UZX2</accession>
<evidence type="ECO:0000256" key="5">
    <source>
        <dbReference type="ARBA" id="ARBA00022989"/>
    </source>
</evidence>
<dbReference type="InterPro" id="IPR010656">
    <property type="entry name" value="DctM"/>
</dbReference>
<keyword evidence="5 7" id="KW-1133">Transmembrane helix</keyword>
<protein>
    <recommendedName>
        <fullName evidence="8">TRAP C4-dicarboxylate transport system permease DctM subunit domain-containing protein</fullName>
    </recommendedName>
</protein>
<dbReference type="GO" id="GO:0022857">
    <property type="term" value="F:transmembrane transporter activity"/>
    <property type="evidence" value="ECO:0007669"/>
    <property type="project" value="TreeGrafter"/>
</dbReference>
<evidence type="ECO:0000256" key="2">
    <source>
        <dbReference type="ARBA" id="ARBA00022475"/>
    </source>
</evidence>
<gene>
    <name evidence="9" type="ORF">S01H1_32776</name>
</gene>
<evidence type="ECO:0000256" key="4">
    <source>
        <dbReference type="ARBA" id="ARBA00022692"/>
    </source>
</evidence>
<evidence type="ECO:0000256" key="7">
    <source>
        <dbReference type="SAM" id="Phobius"/>
    </source>
</evidence>
<sequence length="271" mass="28927">MLFAAVTGSAIAASAAIGGMLIPQMIKEGYGKSFSASLIATGGSIGPIIPPSIPLLIYGTLVNVSIAKCFIGGIIPGIIMGIALMIYSYFIGKRRGYKGSRTKMAPIIEIISNAKSAALAISMPVIIIGGIMAGVFTPTEAGAIAVTFSFIVGKFIYRDLKWLDIPKVLKSSALTTGIVMFVICNARLFMWFLTIQQIPQQLAQVLVTTIHNKYVFLALMNLILLFAGTFIDTVSNIVIFVPLFLPIVQMFGIDLIHFGVVVAVNLTIGMC</sequence>
<dbReference type="PANTHER" id="PTHR33362">
    <property type="entry name" value="SIALIC ACID TRAP TRANSPORTER PERMEASE PROTEIN SIAT-RELATED"/>
    <property type="match status" value="1"/>
</dbReference>
<keyword evidence="6 7" id="KW-0472">Membrane</keyword>
<feature type="domain" description="TRAP C4-dicarboxylate transport system permease DctM subunit" evidence="8">
    <location>
        <begin position="1"/>
        <end position="271"/>
    </location>
</feature>
<feature type="transmembrane region" description="Helical" evidence="7">
    <location>
        <begin position="38"/>
        <end position="58"/>
    </location>
</feature>
<keyword evidence="3" id="KW-0997">Cell inner membrane</keyword>
<comment type="caution">
    <text evidence="9">The sequence shown here is derived from an EMBL/GenBank/DDBJ whole genome shotgun (WGS) entry which is preliminary data.</text>
</comment>
<dbReference type="NCBIfam" id="TIGR00786">
    <property type="entry name" value="dctM"/>
    <property type="match status" value="1"/>
</dbReference>
<comment type="subcellular location">
    <subcellularLocation>
        <location evidence="1">Cell inner membrane</location>
        <topology evidence="1">Multi-pass membrane protein</topology>
    </subcellularLocation>
</comment>
<feature type="non-terminal residue" evidence="9">
    <location>
        <position position="271"/>
    </location>
</feature>
<feature type="transmembrane region" description="Helical" evidence="7">
    <location>
        <begin position="70"/>
        <end position="92"/>
    </location>
</feature>
<dbReference type="GO" id="GO:0005886">
    <property type="term" value="C:plasma membrane"/>
    <property type="evidence" value="ECO:0007669"/>
    <property type="project" value="UniProtKB-SubCell"/>
</dbReference>
<feature type="transmembrane region" description="Helical" evidence="7">
    <location>
        <begin position="214"/>
        <end position="231"/>
    </location>
</feature>
<feature type="transmembrane region" description="Helical" evidence="7">
    <location>
        <begin position="113"/>
        <end position="135"/>
    </location>
</feature>
<name>X0UZX2_9ZZZZ</name>
<dbReference type="AlphaFoldDB" id="X0UZX2"/>
<feature type="transmembrane region" description="Helical" evidence="7">
    <location>
        <begin position="172"/>
        <end position="194"/>
    </location>
</feature>
<evidence type="ECO:0000313" key="9">
    <source>
        <dbReference type="EMBL" id="GAG05838.1"/>
    </source>
</evidence>
<proteinExistence type="predicted"/>
<organism evidence="9">
    <name type="scientific">marine sediment metagenome</name>
    <dbReference type="NCBI Taxonomy" id="412755"/>
    <lineage>
        <taxon>unclassified sequences</taxon>
        <taxon>metagenomes</taxon>
        <taxon>ecological metagenomes</taxon>
    </lineage>
</organism>
<keyword evidence="2" id="KW-1003">Cell membrane</keyword>